<gene>
    <name evidence="25" type="ORF">Rin_00008900</name>
</gene>
<dbReference type="SUPFAM" id="SSF48403">
    <property type="entry name" value="Ankyrin repeat"/>
    <property type="match status" value="1"/>
</dbReference>
<keyword evidence="5" id="KW-0964">Secreted</keyword>
<evidence type="ECO:0000256" key="9">
    <source>
        <dbReference type="ARBA" id="ARBA00022723"/>
    </source>
</evidence>
<keyword evidence="18" id="KW-0446">Lipid-binding</keyword>
<evidence type="ECO:0000256" key="13">
    <source>
        <dbReference type="ARBA" id="ARBA00022813"/>
    </source>
</evidence>
<dbReference type="Gene3D" id="3.40.50.11550">
    <property type="match status" value="1"/>
</dbReference>
<dbReference type="InterPro" id="IPR011049">
    <property type="entry name" value="Serralysin-like_metalloprot_C"/>
</dbReference>
<dbReference type="GO" id="GO:0016740">
    <property type="term" value="F:transferase activity"/>
    <property type="evidence" value="ECO:0007669"/>
    <property type="project" value="UniProtKB-KW"/>
</dbReference>
<evidence type="ECO:0000256" key="2">
    <source>
        <dbReference type="ARBA" id="ARBA00004165"/>
    </source>
</evidence>
<dbReference type="PANTHER" id="PTHR38340">
    <property type="entry name" value="S-LAYER PROTEIN"/>
    <property type="match status" value="1"/>
</dbReference>
<dbReference type="SUPFAM" id="SSF158842">
    <property type="entry name" value="PMT central region-like"/>
    <property type="match status" value="1"/>
</dbReference>
<evidence type="ECO:0000256" key="17">
    <source>
        <dbReference type="ARBA" id="ARBA00023026"/>
    </source>
</evidence>
<keyword evidence="6" id="KW-0800">Toxin</keyword>
<feature type="transmembrane region" description="Helical" evidence="23">
    <location>
        <begin position="1752"/>
        <end position="1775"/>
    </location>
</feature>
<organism evidence="25 26">
    <name type="scientific">Candidatus Regiella insecticola 5.15</name>
    <dbReference type="NCBI Taxonomy" id="1005043"/>
    <lineage>
        <taxon>Bacteria</taxon>
        <taxon>Pseudomonadati</taxon>
        <taxon>Pseudomonadota</taxon>
        <taxon>Gammaproteobacteria</taxon>
        <taxon>Enterobacterales</taxon>
        <taxon>Enterobacteriaceae</taxon>
        <taxon>aphid secondary symbionts</taxon>
        <taxon>Candidatus Regiella</taxon>
    </lineage>
</organism>
<evidence type="ECO:0000313" key="26">
    <source>
        <dbReference type="Proteomes" id="UP000004116"/>
    </source>
</evidence>
<dbReference type="Gene3D" id="1.20.140.180">
    <property type="match status" value="1"/>
</dbReference>
<dbReference type="EMBL" id="AGCA01000230">
    <property type="protein sequence ID" value="EGY29150.1"/>
    <property type="molecule type" value="Genomic_DNA"/>
</dbReference>
<evidence type="ECO:0000256" key="12">
    <source>
        <dbReference type="ARBA" id="ARBA00022807"/>
    </source>
</evidence>
<evidence type="ECO:0000256" key="6">
    <source>
        <dbReference type="ARBA" id="ARBA00022656"/>
    </source>
</evidence>
<keyword evidence="7" id="KW-0645">Protease</keyword>
<dbReference type="Proteomes" id="UP000004116">
    <property type="component" value="Unassembled WGS sequence"/>
</dbReference>
<evidence type="ECO:0000256" key="21">
    <source>
        <dbReference type="ARBA" id="ARBA00023586"/>
    </source>
</evidence>
<keyword evidence="16" id="KW-1043">Host membrane</keyword>
<evidence type="ECO:0000256" key="7">
    <source>
        <dbReference type="ARBA" id="ARBA00022670"/>
    </source>
</evidence>
<evidence type="ECO:0000256" key="10">
    <source>
        <dbReference type="ARBA" id="ARBA00022737"/>
    </source>
</evidence>
<evidence type="ECO:0000256" key="19">
    <source>
        <dbReference type="ARBA" id="ARBA00023136"/>
    </source>
</evidence>
<dbReference type="Pfam" id="PF11713">
    <property type="entry name" value="Peptidase_C80"/>
    <property type="match status" value="1"/>
</dbReference>
<protein>
    <submittedName>
        <fullName evidence="25">RTX toxin</fullName>
    </submittedName>
</protein>
<dbReference type="PROSITE" id="PS00330">
    <property type="entry name" value="HEMOLYSIN_CALCIUM"/>
    <property type="match status" value="1"/>
</dbReference>
<evidence type="ECO:0000256" key="22">
    <source>
        <dbReference type="SAM" id="MobiDB-lite"/>
    </source>
</evidence>
<keyword evidence="26" id="KW-1185">Reference proteome</keyword>
<comment type="caution">
    <text evidence="25">The sequence shown here is derived from an EMBL/GenBank/DDBJ whole genome shotgun (WGS) entry which is preliminary data.</text>
</comment>
<feature type="domain" description="Peptidase C80" evidence="24">
    <location>
        <begin position="1053"/>
        <end position="1239"/>
    </location>
</feature>
<comment type="cofactor">
    <cofactor evidence="1">
        <name>Mg(2+)</name>
        <dbReference type="ChEBI" id="CHEBI:18420"/>
    </cofactor>
</comment>
<dbReference type="Gene3D" id="1.25.40.20">
    <property type="entry name" value="Ankyrin repeat-containing domain"/>
    <property type="match status" value="1"/>
</dbReference>
<evidence type="ECO:0000256" key="16">
    <source>
        <dbReference type="ARBA" id="ARBA00022870"/>
    </source>
</evidence>
<evidence type="ECO:0000313" key="25">
    <source>
        <dbReference type="EMBL" id="EGY29150.1"/>
    </source>
</evidence>
<evidence type="ECO:0000259" key="24">
    <source>
        <dbReference type="PROSITE" id="PS51771"/>
    </source>
</evidence>
<dbReference type="PRINTS" id="PR00313">
    <property type="entry name" value="CABNDNGRPT"/>
</dbReference>
<evidence type="ECO:0000256" key="18">
    <source>
        <dbReference type="ARBA" id="ARBA00023121"/>
    </source>
</evidence>
<dbReference type="PROSITE" id="PS51771">
    <property type="entry name" value="CGT_MARTX_CPD"/>
    <property type="match status" value="1"/>
</dbReference>
<dbReference type="CDD" id="cd16840">
    <property type="entry name" value="toxin_MLD"/>
    <property type="match status" value="1"/>
</dbReference>
<dbReference type="GO" id="GO:0005509">
    <property type="term" value="F:calcium ion binding"/>
    <property type="evidence" value="ECO:0007669"/>
    <property type="project" value="InterPro"/>
</dbReference>
<keyword evidence="10" id="KW-0677">Repeat</keyword>
<evidence type="ECO:0000256" key="8">
    <source>
        <dbReference type="ARBA" id="ARBA00022679"/>
    </source>
</evidence>
<keyword evidence="23" id="KW-1133">Transmembrane helix</keyword>
<feature type="region of interest" description="Disordered" evidence="22">
    <location>
        <begin position="2584"/>
        <end position="2603"/>
    </location>
</feature>
<keyword evidence="13" id="KW-0068">Autocatalytic cleavage</keyword>
<keyword evidence="15" id="KW-0460">Magnesium</keyword>
<evidence type="ECO:0000256" key="15">
    <source>
        <dbReference type="ARBA" id="ARBA00022842"/>
    </source>
</evidence>
<keyword evidence="4" id="KW-1032">Host cell membrane</keyword>
<dbReference type="GO" id="GO:0008289">
    <property type="term" value="F:lipid binding"/>
    <property type="evidence" value="ECO:0007669"/>
    <property type="project" value="UniProtKB-KW"/>
</dbReference>
<evidence type="ECO:0000256" key="11">
    <source>
        <dbReference type="ARBA" id="ARBA00022801"/>
    </source>
</evidence>
<evidence type="ECO:0000256" key="1">
    <source>
        <dbReference type="ARBA" id="ARBA00001946"/>
    </source>
</evidence>
<dbReference type="InterPro" id="IPR001343">
    <property type="entry name" value="Hemolysn_Ca-bd"/>
</dbReference>
<dbReference type="Pfam" id="PF11647">
    <property type="entry name" value="MLD"/>
    <property type="match status" value="1"/>
</dbReference>
<name>G2GYN0_9ENTR</name>
<keyword evidence="17" id="KW-0843">Virulence</keyword>
<proteinExistence type="predicted"/>
<dbReference type="GO" id="GO:0008234">
    <property type="term" value="F:cysteine-type peptidase activity"/>
    <property type="evidence" value="ECO:0007669"/>
    <property type="project" value="UniProtKB-KW"/>
</dbReference>
<feature type="non-terminal residue" evidence="25">
    <location>
        <position position="2714"/>
    </location>
</feature>
<evidence type="ECO:0000256" key="3">
    <source>
        <dbReference type="ARBA" id="ARBA00004613"/>
    </source>
</evidence>
<evidence type="ECO:0000256" key="23">
    <source>
        <dbReference type="SAM" id="Phobius"/>
    </source>
</evidence>
<keyword evidence="9" id="KW-0479">Metal-binding</keyword>
<dbReference type="SUPFAM" id="SSF51120">
    <property type="entry name" value="beta-Roll"/>
    <property type="match status" value="3"/>
</dbReference>
<dbReference type="Gene3D" id="3.40.50.11050">
    <property type="match status" value="1"/>
</dbReference>
<dbReference type="GO" id="GO:0090729">
    <property type="term" value="F:toxin activity"/>
    <property type="evidence" value="ECO:0007669"/>
    <property type="project" value="UniProtKB-KW"/>
</dbReference>
<dbReference type="RefSeq" id="WP_006706570.1">
    <property type="nucleotide sequence ID" value="NZ_AGCA01000230.1"/>
</dbReference>
<dbReference type="PANTHER" id="PTHR38340:SF1">
    <property type="entry name" value="S-LAYER PROTEIN"/>
    <property type="match status" value="1"/>
</dbReference>
<keyword evidence="8" id="KW-0808">Transferase</keyword>
<evidence type="ECO:0000256" key="5">
    <source>
        <dbReference type="ARBA" id="ARBA00022525"/>
    </source>
</evidence>
<keyword evidence="14" id="KW-0106">Calcium</keyword>
<dbReference type="InterPro" id="IPR038383">
    <property type="entry name" value="CPD_dom_sf"/>
</dbReference>
<keyword evidence="23" id="KW-0812">Transmembrane</keyword>
<feature type="transmembrane region" description="Helical" evidence="23">
    <location>
        <begin position="1782"/>
        <end position="1804"/>
    </location>
</feature>
<evidence type="ECO:0000256" key="14">
    <source>
        <dbReference type="ARBA" id="ARBA00022837"/>
    </source>
</evidence>
<evidence type="ECO:0000256" key="20">
    <source>
        <dbReference type="ARBA" id="ARBA00023200"/>
    </source>
</evidence>
<accession>G2GYN0</accession>
<reference evidence="25 26" key="1">
    <citation type="journal article" date="2012" name="Genome Res.">
        <title>Genomic basis of endosymbiont-conferred protection against an insect parasitoid.</title>
        <authorList>
            <person name="Hansen A.K."/>
            <person name="Vorburger C."/>
            <person name="Moran N.A."/>
        </authorList>
    </citation>
    <scope>NUCLEOTIDE SEQUENCE [LARGE SCALE GENOMIC DNA]</scope>
    <source>
        <strain evidence="26">R5.15</strain>
    </source>
</reference>
<keyword evidence="11" id="KW-0378">Hydrolase</keyword>
<evidence type="ECO:0000256" key="4">
    <source>
        <dbReference type="ARBA" id="ARBA00022511"/>
    </source>
</evidence>
<dbReference type="InterPro" id="IPR050557">
    <property type="entry name" value="RTX_toxin/Mannuronan_C5-epim"/>
</dbReference>
<dbReference type="GO" id="GO:0044164">
    <property type="term" value="C:host cell cytosol"/>
    <property type="evidence" value="ECO:0007669"/>
    <property type="project" value="UniProtKB-SubCell"/>
</dbReference>
<dbReference type="Gene3D" id="2.150.10.10">
    <property type="entry name" value="Serralysin-like metalloprotease, C-terminal"/>
    <property type="match status" value="2"/>
</dbReference>
<keyword evidence="20" id="KW-1035">Host cytoplasm</keyword>
<dbReference type="GO" id="GO:0020002">
    <property type="term" value="C:host cell plasma membrane"/>
    <property type="evidence" value="ECO:0007669"/>
    <property type="project" value="UniProtKB-SubCell"/>
</dbReference>
<dbReference type="GO" id="GO:0005576">
    <property type="term" value="C:extracellular region"/>
    <property type="evidence" value="ECO:0007669"/>
    <property type="project" value="UniProtKB-SubCell"/>
</dbReference>
<keyword evidence="12" id="KW-0788">Thiol protease</keyword>
<sequence length="2714" mass="305845">MFKKQYEEAINKIIQFYNEHSPDKGREILIEEEGNSRDTVENMFTRFKQHLFTKNVAPAYLHSLYHAKRSMEEIAQSLVKTSEIALEIKLAEIRELAKNINFCASGAHSYVLSTKLNLSRYSGDLAADLLAYTNKVARDVIKAFTAHHSILRHSDIHTFNAYWNGFSNELRLAPITDPFAQSITLSPQKYQACHHALRQALTPYNITDQLAKNYLNNLCVILGEEPVAWGMIQNTIANSKAYYKDISVSALRKGAIEGEEKYRLRSDPLWLQVEIAKQLSLLPSESLWPNNASRLIETVTEDAEGNKLQRLDDLFWWITPAGNIRQPDINCLGRVIDQVNPAQLMKIIVQTRDQDVPLLSKINPQKLPAANLQDIRTFFSKLGDEGSIDYITTHKEWFQNLEANLTLLIPIISRLGDAKLATISADLLGGMKGEDIDNVFKYWVASNIVPRDNLLKILYRQALKIDFNDSMPLLRRIFRQFLILAIKTKNQPMVKTLSEQAPYNDGLLYYAVVSKDVAILRILLEANADPNGSSLHAHSSILKDAVLSQDTTLIEVLLAHYARDDSADALMEAIQQGNVEMVERLSKIARCRGRFTSIYPRMLSLAENTENSEQITALLRQHQENLMQFQFDHVMLPTELEENARVPLKPIGSSYRAILYSLNQLHHTSGTKLIKNAFILKLQIQAYNDEKRRDARREGVLLTLDQQINQALFPPAMTPYITDIIKMAQTRLPLAVELYQMVFNSAPASQSTLMHFMINAVKENAEVRLVDVKKIYHRIYQANTDNWDRNYTRDAREQLNKRLLLEPANKSPLSLNFNGQPKSMIKQEVEHQLAVLFEKGHQGMLLSYGSKVQYQNTLNFMTKYIHELKRKGITTLCLPLSTKIKALIDTYLQRRSESTIFSLDRSLQKLCITARENDIKIIALAPPGNPQNIVQQGMADNKVVMKLTELSARLLPTEKFLAIYQQKSLLSKPLGRRFLPGIAPLLGLPALTVLSKDKYRIRFGLPQPESTEKNQLIALEDIPYRQERALSAPHLSTAKMFDASEWRKIPLKSARATLSSPLNSKIILVLENDLTAKEAGEKLFNKDPDNRVLFYLSAEGDFRLVKGETRVLASHLSILAVGHGRGGEGERNHQTLGGSTAPALATRIQKFITQLQAQYVITLSPYSISLVGCSLTDYEKQTGGYARQFAESLAEQGTYADIGAYRTKVRVNESGHRLTGLAEDRWHQNSADDKLVLRWNSEKKLVPANNLALRLQRARELIDDLASNQKSYFSLNTQQQRDLSQAFQRPDGEMDIECMLLTTHNQDRWQTWNKNVQQLLQHPEIHTELAEVSLQAALRQRQHWHQRQQQNALAFYQTSSQTGITENRGIKIRAHLVLQGLYISDNTFNNHTLTDSTALGLAWLDAYIVGEENTFFDGIKGHSEIKREKAAGIISLAEIQQADSLRRLFDDLQQLTQRNIAHQRLFIPQQKISNTGSYWLKGQYHSMMLNITANESGYLYSLYDANVGVIHLNDSHSHENLFTLHTLLNDYLQTRDTSGKSRAQQYGMTERNNQYQVEIYRVNTEKTGEMRSTLQAFQQSLKMIGEAQHIKRSQNQALWPSSRRRLDRINAGAYRLACGMQAMDYIIGIATIKKYTDMLDDVKLTPEQKEEIRFERNLALASFSYNGITDPLQLVLSKIYPSIARQALARSMGQLPAFTHCAEKLGFKLKFAGVKFGGAGLNLLGTGFDIYHAYHAFSQISTVTDHEVRQDLIVSGVLSTIGAIFGIVTSIAFMASATAAAAVAPLGVVIGLGLMLSSGIYSVVRQIEAIEKHITLDGYEKLENGWRAFWGMSPTADVQRRLAYERQKPIFLQHYKDYLFENTRRKMMSNQDIDTYIYSLGDFDLQSHSVLNLVAIDTKRYGMLPQPQIGRRTLKTGLLREEVEPEKRKYHLKPDEIFDIEKTDEYYYTPGSIKAVDDIFNGAEWGDVIAEKNHLIPNVGVTGDTSRSITERHTTSVLGSTASASFGYKNAALIDLGDGNDHGIGFANKNNIFLGGTGKKNYTGGQLHDIFYLGNKQKHVLPAPNLSSTFDGKGSDQDTLIIENKPPEISGYNVNLDTGEIFYIGLPNRPILAATLRNIEHIIAHAELNDILVGDHHHNRLNGRGGNDILYGKGGNDILTLAAGLAYGGKGNDSYTILKNSQPKDVTIWLDESNGKEEGALSEDSNIILDYDVQDIDSIELSLNSHKIICLLKNPNGSKTTLYLNDAYTLSADGKELILKNKYSMLTHDGVLLDADSWPPSIKQQDGRWVLPPLPVRYVSSYDRSGEVLKNPDCEQNFIQLQQERGIITVNGHQRVLPKSMRLLLIDTGFNDSLEGDNTDNMLYSFGRGDRLKGGGGSDIYHLYHAQQTDRKIVINNEDPRKMLDFLQLNSVTIDKLNHISKENNDIILSSAIPDPRIGSVEIRIKNFYLHDNYRHIAISDKESDRYLLDIDAEDNQVYFYRLHFDEKQGKFYCGQKQVNPQATAGNDIVALSGAITLPYNTFNALAGNDEIIDRSHGDRTLRGGEGNDILLAGYQQNGVKTFYGDQGNDQLYGGRENDKLFGGAGKDTLKGNSGDDDLDGGEGDDSYLYLRGDGRDFITDSGRTDKLILLGEIAESDVQLEIDGQDLRLTITPDHLHSEGSISFSDHIEQIKVGQTIYNTAQLIQAVSAFRTERRSAYSISLNELITYRSGQW</sequence>
<dbReference type="InterPro" id="IPR020972">
    <property type="entry name" value="Dermonecrotic/RTX_toxin_MLD"/>
</dbReference>
<keyword evidence="19 23" id="KW-0472">Membrane</keyword>
<dbReference type="InterPro" id="IPR020974">
    <property type="entry name" value="CPD_dom"/>
</dbReference>
<dbReference type="SUPFAM" id="SSF159501">
    <property type="entry name" value="EreA/ChaN-like"/>
    <property type="match status" value="1"/>
</dbReference>
<comment type="subcellular location">
    <subcellularLocation>
        <location evidence="2">Host cell membrane</location>
    </subcellularLocation>
    <subcellularLocation>
        <location evidence="21">Host cytoplasm</location>
        <location evidence="21">Host cytosol</location>
    </subcellularLocation>
    <subcellularLocation>
        <location evidence="3">Secreted</location>
    </subcellularLocation>
</comment>
<dbReference type="GO" id="GO:0006508">
    <property type="term" value="P:proteolysis"/>
    <property type="evidence" value="ECO:0007669"/>
    <property type="project" value="UniProtKB-KW"/>
</dbReference>
<dbReference type="InterPro" id="IPR018511">
    <property type="entry name" value="Hemolysin-typ_Ca-bd_CS"/>
</dbReference>
<dbReference type="Pfam" id="PF00353">
    <property type="entry name" value="HemolysinCabind"/>
    <property type="match status" value="2"/>
</dbReference>
<dbReference type="InterPro" id="IPR036770">
    <property type="entry name" value="Ankyrin_rpt-contain_sf"/>
</dbReference>